<dbReference type="InterPro" id="IPR012808">
    <property type="entry name" value="CHP02453"/>
</dbReference>
<dbReference type="PANTHER" id="PTHR36452:SF1">
    <property type="entry name" value="DUF2461 DOMAIN-CONTAINING PROTEIN"/>
    <property type="match status" value="1"/>
</dbReference>
<gene>
    <name evidence="1" type="ORF">PEPS_06580</name>
</gene>
<evidence type="ECO:0000313" key="1">
    <source>
        <dbReference type="EMBL" id="BDC98377.1"/>
    </source>
</evidence>
<reference evidence="1 2" key="1">
    <citation type="submission" date="2021-12" db="EMBL/GenBank/DDBJ databases">
        <title>Genome sequencing of bacteria with rrn-lacking chromosome and rrn-plasmid.</title>
        <authorList>
            <person name="Anda M."/>
            <person name="Iwasaki W."/>
        </authorList>
    </citation>
    <scope>NUCLEOTIDE SEQUENCE [LARGE SCALE GENOMIC DNA]</scope>
    <source>
        <strain evidence="1 2">NBRC 101262</strain>
    </source>
</reference>
<dbReference type="InterPro" id="IPR015996">
    <property type="entry name" value="UCP028451"/>
</dbReference>
<dbReference type="Proteomes" id="UP001354989">
    <property type="component" value="Chromosome"/>
</dbReference>
<dbReference type="RefSeq" id="WP_338397639.1">
    <property type="nucleotide sequence ID" value="NZ_AP025292.1"/>
</dbReference>
<keyword evidence="2" id="KW-1185">Reference proteome</keyword>
<proteinExistence type="predicted"/>
<evidence type="ECO:0000313" key="2">
    <source>
        <dbReference type="Proteomes" id="UP001354989"/>
    </source>
</evidence>
<dbReference type="PIRSF" id="PIRSF028451">
    <property type="entry name" value="UCP028451"/>
    <property type="match status" value="1"/>
</dbReference>
<accession>A0ABM7VBS0</accession>
<dbReference type="EMBL" id="AP025292">
    <property type="protein sequence ID" value="BDC98377.1"/>
    <property type="molecule type" value="Genomic_DNA"/>
</dbReference>
<name>A0ABM7VBS0_9BACT</name>
<protein>
    <submittedName>
        <fullName evidence="1">TIGR02453 family protein</fullName>
    </submittedName>
</protein>
<dbReference type="NCBIfam" id="TIGR02453">
    <property type="entry name" value="TIGR02453 family protein"/>
    <property type="match status" value="1"/>
</dbReference>
<sequence>MISRSTFDFLSQLQDNNNREWFQEHKALYISAKDELAALMAQLIPIAAKYDPLLALEDPKKSVFRIYRDVRFSKDKRPYKTHLGAWISGNRKSDRAGIYVHLEPEKCMIAGGVWQPQGARLKSIREEIYYNGDAFRQIVEAPDFVAQFGGLQGDTLKTAPRGYDKNDPLIAFLRHKDFLAMKPMPIQDFMQERILTQCDEIFRAMAPLNQFLNIPFDHDGE</sequence>
<dbReference type="PANTHER" id="PTHR36452">
    <property type="entry name" value="CHROMOSOME 12, WHOLE GENOME SHOTGUN SEQUENCE"/>
    <property type="match status" value="1"/>
</dbReference>
<organism evidence="1 2">
    <name type="scientific">Persicobacter psychrovividus</name>
    <dbReference type="NCBI Taxonomy" id="387638"/>
    <lineage>
        <taxon>Bacteria</taxon>
        <taxon>Pseudomonadati</taxon>
        <taxon>Bacteroidota</taxon>
        <taxon>Cytophagia</taxon>
        <taxon>Cytophagales</taxon>
        <taxon>Persicobacteraceae</taxon>
        <taxon>Persicobacter</taxon>
    </lineage>
</organism>
<dbReference type="Pfam" id="PF09365">
    <property type="entry name" value="DUF2461"/>
    <property type="match status" value="1"/>
</dbReference>